<gene>
    <name evidence="12" type="ORF">BB561_004387</name>
</gene>
<name>A0A2T9YGL6_9FUNG</name>
<evidence type="ECO:0000256" key="8">
    <source>
        <dbReference type="ARBA" id="ARBA00023242"/>
    </source>
</evidence>
<keyword evidence="6" id="KW-0811">Translocation</keyword>
<reference evidence="12 13" key="1">
    <citation type="journal article" date="2018" name="MBio">
        <title>Comparative Genomics Reveals the Core Gene Toolbox for the Fungus-Insect Symbiosis.</title>
        <authorList>
            <person name="Wang Y."/>
            <person name="Stata M."/>
            <person name="Wang W."/>
            <person name="Stajich J.E."/>
            <person name="White M.M."/>
            <person name="Moncalvo J.M."/>
        </authorList>
    </citation>
    <scope>NUCLEOTIDE SEQUENCE [LARGE SCALE GENOMIC DNA]</scope>
    <source>
        <strain evidence="12 13">SWE-8-4</strain>
    </source>
</reference>
<evidence type="ECO:0000256" key="2">
    <source>
        <dbReference type="ARBA" id="ARBA00011056"/>
    </source>
</evidence>
<protein>
    <recommendedName>
        <fullName evidence="9">mRNA export factor GLE1</fullName>
    </recommendedName>
    <alternativeName>
        <fullName evidence="10">Nucleoporin GLE1</fullName>
    </alternativeName>
</protein>
<evidence type="ECO:0000256" key="5">
    <source>
        <dbReference type="ARBA" id="ARBA00022927"/>
    </source>
</evidence>
<dbReference type="GO" id="GO:0016973">
    <property type="term" value="P:poly(A)+ mRNA export from nucleus"/>
    <property type="evidence" value="ECO:0007669"/>
    <property type="project" value="InterPro"/>
</dbReference>
<dbReference type="GO" id="GO:0015031">
    <property type="term" value="P:protein transport"/>
    <property type="evidence" value="ECO:0007669"/>
    <property type="project" value="UniProtKB-KW"/>
</dbReference>
<dbReference type="GO" id="GO:0005543">
    <property type="term" value="F:phospholipid binding"/>
    <property type="evidence" value="ECO:0007669"/>
    <property type="project" value="TreeGrafter"/>
</dbReference>
<keyword evidence="5" id="KW-0653">Protein transport</keyword>
<dbReference type="AlphaFoldDB" id="A0A2T9YGL6"/>
<keyword evidence="7" id="KW-0906">Nuclear pore complex</keyword>
<dbReference type="InterPro" id="IPR038506">
    <property type="entry name" value="GLE1-like_sf"/>
</dbReference>
<feature type="coiled-coil region" evidence="11">
    <location>
        <begin position="173"/>
        <end position="232"/>
    </location>
</feature>
<dbReference type="GO" id="GO:0044614">
    <property type="term" value="C:nuclear pore cytoplasmic filaments"/>
    <property type="evidence" value="ECO:0007669"/>
    <property type="project" value="TreeGrafter"/>
</dbReference>
<dbReference type="STRING" id="133385.A0A2T9YGL6"/>
<sequence length="577" mass="65853">MSFQSSPIFKGYGLFLEDLIDSDPEKESDLKPAASHKTFEHSTSSNYTLSPNSFFPTIELSSSQLSADFINLEIGHQTNDLVITNTTFYNQKIEKENLQKLQTKIVSDLRTSQIKAIESEISSEIKTRKKITESFIKEHITANLCFQKPKTNFNEKKPLLSEASIDLDINKTIQKVNELKDKFKSKVQESELKKIQLEEQQNSILKQKNIELEKQNSIIKQKNIELEKQKQSQSNNCTLNYASNTLKADLSSSSNSFLENKNVLSTQDSAHNILTNKNLPIDFNCVEMSVLLAANLKKINNDIGPSIKTNSQHKNYCFDCKRKINLKIGQLTNDYNQIQQSTTSIISILNDAIKYDSNVYKWILNLTAKSLVSQAETEVAVQISVCYPLAHITVGILQSHPRLLKFLKIRLNKKCPYIYPRNITKNANESADDFKIRLCFRKSSQNNGFEPYFKYQERMCGMLAYYSAIIQTTPKGGLNPFPVYNGWIWLSKILNLPMIEIFPAIITTFIEIAGSTMQAAFKTQFSKLMTLLKSQYIVLSRKNLPSSASSISRLESVLEYYFTNSKKFELSCHRKPL</sequence>
<evidence type="ECO:0000256" key="7">
    <source>
        <dbReference type="ARBA" id="ARBA00023132"/>
    </source>
</evidence>
<dbReference type="Gene3D" id="1.25.40.510">
    <property type="entry name" value="GLE1-like"/>
    <property type="match status" value="1"/>
</dbReference>
<dbReference type="OrthoDB" id="420884at2759"/>
<keyword evidence="3" id="KW-0813">Transport</keyword>
<dbReference type="GO" id="GO:0031369">
    <property type="term" value="F:translation initiation factor binding"/>
    <property type="evidence" value="ECO:0007669"/>
    <property type="project" value="TreeGrafter"/>
</dbReference>
<evidence type="ECO:0000256" key="1">
    <source>
        <dbReference type="ARBA" id="ARBA00004567"/>
    </source>
</evidence>
<keyword evidence="4" id="KW-0509">mRNA transport</keyword>
<comment type="subcellular location">
    <subcellularLocation>
        <location evidence="1">Nucleus</location>
        <location evidence="1">Nuclear pore complex</location>
    </subcellularLocation>
</comment>
<evidence type="ECO:0000256" key="4">
    <source>
        <dbReference type="ARBA" id="ARBA00022816"/>
    </source>
</evidence>
<dbReference type="GO" id="GO:0000822">
    <property type="term" value="F:inositol hexakisphosphate binding"/>
    <property type="evidence" value="ECO:0007669"/>
    <property type="project" value="TreeGrafter"/>
</dbReference>
<evidence type="ECO:0000256" key="10">
    <source>
        <dbReference type="ARBA" id="ARBA00029983"/>
    </source>
</evidence>
<keyword evidence="13" id="KW-1185">Reference proteome</keyword>
<keyword evidence="11" id="KW-0175">Coiled coil</keyword>
<dbReference type="Proteomes" id="UP000245383">
    <property type="component" value="Unassembled WGS sequence"/>
</dbReference>
<keyword evidence="8" id="KW-0539">Nucleus</keyword>
<dbReference type="PANTHER" id="PTHR12960">
    <property type="entry name" value="GLE-1-RELATED"/>
    <property type="match status" value="1"/>
</dbReference>
<dbReference type="Pfam" id="PF07817">
    <property type="entry name" value="GLE1"/>
    <property type="match status" value="1"/>
</dbReference>
<proteinExistence type="inferred from homology"/>
<accession>A0A2T9YGL6</accession>
<evidence type="ECO:0000313" key="12">
    <source>
        <dbReference type="EMBL" id="PVU91449.1"/>
    </source>
</evidence>
<evidence type="ECO:0000256" key="3">
    <source>
        <dbReference type="ARBA" id="ARBA00022448"/>
    </source>
</evidence>
<comment type="similarity">
    <text evidence="2">Belongs to the GLE1 family.</text>
</comment>
<evidence type="ECO:0000256" key="6">
    <source>
        <dbReference type="ARBA" id="ARBA00023010"/>
    </source>
</evidence>
<evidence type="ECO:0000313" key="13">
    <source>
        <dbReference type="Proteomes" id="UP000245383"/>
    </source>
</evidence>
<dbReference type="PANTHER" id="PTHR12960:SF0">
    <property type="entry name" value="MRNA EXPORT FACTOR GLE1"/>
    <property type="match status" value="1"/>
</dbReference>
<organism evidence="12 13">
    <name type="scientific">Smittium simulii</name>
    <dbReference type="NCBI Taxonomy" id="133385"/>
    <lineage>
        <taxon>Eukaryota</taxon>
        <taxon>Fungi</taxon>
        <taxon>Fungi incertae sedis</taxon>
        <taxon>Zoopagomycota</taxon>
        <taxon>Kickxellomycotina</taxon>
        <taxon>Harpellomycetes</taxon>
        <taxon>Harpellales</taxon>
        <taxon>Legeriomycetaceae</taxon>
        <taxon>Smittium</taxon>
    </lineage>
</organism>
<evidence type="ECO:0000256" key="9">
    <source>
        <dbReference type="ARBA" id="ARBA00026227"/>
    </source>
</evidence>
<dbReference type="EMBL" id="MBFR01000199">
    <property type="protein sequence ID" value="PVU91449.1"/>
    <property type="molecule type" value="Genomic_DNA"/>
</dbReference>
<evidence type="ECO:0000256" key="11">
    <source>
        <dbReference type="SAM" id="Coils"/>
    </source>
</evidence>
<dbReference type="InterPro" id="IPR012476">
    <property type="entry name" value="GLE1"/>
</dbReference>
<comment type="caution">
    <text evidence="12">The sequence shown here is derived from an EMBL/GenBank/DDBJ whole genome shotgun (WGS) entry which is preliminary data.</text>
</comment>
<dbReference type="GO" id="GO:0005737">
    <property type="term" value="C:cytoplasm"/>
    <property type="evidence" value="ECO:0007669"/>
    <property type="project" value="TreeGrafter"/>
</dbReference>